<evidence type="ECO:0000313" key="3">
    <source>
        <dbReference type="Proteomes" id="UP000747399"/>
    </source>
</evidence>
<feature type="region of interest" description="Disordered" evidence="1">
    <location>
        <begin position="247"/>
        <end position="286"/>
    </location>
</feature>
<evidence type="ECO:0000313" key="2">
    <source>
        <dbReference type="EMBL" id="GIL59647.1"/>
    </source>
</evidence>
<dbReference type="Gene3D" id="3.30.750.44">
    <property type="match status" value="1"/>
</dbReference>
<dbReference type="PANTHER" id="PTHR32060:SF22">
    <property type="entry name" value="CARBOXYL-TERMINAL-PROCESSING PEPTIDASE 3, CHLOROPLASTIC"/>
    <property type="match status" value="1"/>
</dbReference>
<gene>
    <name evidence="2" type="ORF">Vafri_14379</name>
</gene>
<accession>A0A8J4BE59</accession>
<comment type="caution">
    <text evidence="2">The sequence shown here is derived from an EMBL/GenBank/DDBJ whole genome shotgun (WGS) entry which is preliminary data.</text>
</comment>
<feature type="compositionally biased region" description="Low complexity" evidence="1">
    <location>
        <begin position="341"/>
        <end position="351"/>
    </location>
</feature>
<reference evidence="2" key="1">
    <citation type="journal article" date="2021" name="Proc. Natl. Acad. Sci. U.S.A.">
        <title>Three genomes in the algal genus Volvox reveal the fate of a haploid sex-determining region after a transition to homothallism.</title>
        <authorList>
            <person name="Yamamoto K."/>
            <person name="Hamaji T."/>
            <person name="Kawai-Toyooka H."/>
            <person name="Matsuzaki R."/>
            <person name="Takahashi F."/>
            <person name="Nishimura Y."/>
            <person name="Kawachi M."/>
            <person name="Noguchi H."/>
            <person name="Minakuchi Y."/>
            <person name="Umen J.G."/>
            <person name="Toyoda A."/>
            <person name="Nozaki H."/>
        </authorList>
    </citation>
    <scope>NUCLEOTIDE SEQUENCE</scope>
    <source>
        <strain evidence="2">NIES-3780</strain>
    </source>
</reference>
<dbReference type="Proteomes" id="UP000747399">
    <property type="component" value="Unassembled WGS sequence"/>
</dbReference>
<organism evidence="2 3">
    <name type="scientific">Volvox africanus</name>
    <dbReference type="NCBI Taxonomy" id="51714"/>
    <lineage>
        <taxon>Eukaryota</taxon>
        <taxon>Viridiplantae</taxon>
        <taxon>Chlorophyta</taxon>
        <taxon>core chlorophytes</taxon>
        <taxon>Chlorophyceae</taxon>
        <taxon>CS clade</taxon>
        <taxon>Chlamydomonadales</taxon>
        <taxon>Volvocaceae</taxon>
        <taxon>Volvox</taxon>
    </lineage>
</organism>
<feature type="compositionally biased region" description="Basic and acidic residues" evidence="1">
    <location>
        <begin position="266"/>
        <end position="275"/>
    </location>
</feature>
<dbReference type="GO" id="GO:0004175">
    <property type="term" value="F:endopeptidase activity"/>
    <property type="evidence" value="ECO:0007669"/>
    <property type="project" value="TreeGrafter"/>
</dbReference>
<keyword evidence="3" id="KW-1185">Reference proteome</keyword>
<feature type="compositionally biased region" description="Low complexity" evidence="1">
    <location>
        <begin position="247"/>
        <end position="264"/>
    </location>
</feature>
<feature type="region of interest" description="Disordered" evidence="1">
    <location>
        <begin position="309"/>
        <end position="369"/>
    </location>
</feature>
<feature type="region of interest" description="Disordered" evidence="1">
    <location>
        <begin position="61"/>
        <end position="93"/>
    </location>
</feature>
<sequence length="532" mass="55106">MEVSSKNLFSGQPCRSVAIRQAALAPSWLRHRLSSRWSCEGSRYASAAPFRQRVVAHAISRRHESQNDGCPGKGDKGSGAGGSEAARSSPASPAAPSWLLGRQWLGRAACCAAATAVALSLIASADCSAVAAAATIPSPAATAAAQPGIAMRLQQAVQLRMHDSRSQDPTQREAVRGGVNPTWLRQPKPQSPAVLVARGFALVLQPIAQPGASGAGGAGVAADASWYESVYNRPAMATLQPLADVAGADTGAGAPSHPASSGSHFDPGRNAEVPRRVSQAPSAPSPPIFEFTLQSGRAAPAATVDWLVGSGGGEGSGGERRLGGLPAAEPGVVGMGGRVRTSASTSTSTSTQPIRIPHRSSPGSTSELASETEDRLLEVARQVEARVEGVLGAVIGGVPQLLTGSETEQDASTSAAHALIREVWEVVDSYYLDARATGFDRQRWAELRDGALAMTYRDTAAGYRAVRDMLARGLSDPYCRFIGPPELEAMKKYDVSGVGLNLGTASEYVVKTGSIVGQLNTLPGCRTDLGLC</sequence>
<dbReference type="PANTHER" id="PTHR32060">
    <property type="entry name" value="TAIL-SPECIFIC PROTEASE"/>
    <property type="match status" value="1"/>
</dbReference>
<dbReference type="AlphaFoldDB" id="A0A8J4BE59"/>
<dbReference type="EMBL" id="BNCO01000036">
    <property type="protein sequence ID" value="GIL59647.1"/>
    <property type="molecule type" value="Genomic_DNA"/>
</dbReference>
<proteinExistence type="predicted"/>
<protein>
    <submittedName>
        <fullName evidence="2">Uncharacterized protein</fullName>
    </submittedName>
</protein>
<feature type="compositionally biased region" description="Low complexity" evidence="1">
    <location>
        <begin position="83"/>
        <end position="93"/>
    </location>
</feature>
<name>A0A8J4BE59_9CHLO</name>
<evidence type="ECO:0000256" key="1">
    <source>
        <dbReference type="SAM" id="MobiDB-lite"/>
    </source>
</evidence>